<feature type="region of interest" description="Disordered" evidence="1">
    <location>
        <begin position="1"/>
        <end position="31"/>
    </location>
</feature>
<dbReference type="GO" id="GO:0043025">
    <property type="term" value="C:neuronal cell body"/>
    <property type="evidence" value="ECO:0007669"/>
    <property type="project" value="TreeGrafter"/>
</dbReference>
<evidence type="ECO:0000256" key="2">
    <source>
        <dbReference type="SAM" id="Phobius"/>
    </source>
</evidence>
<feature type="transmembrane region" description="Helical" evidence="2">
    <location>
        <begin position="124"/>
        <end position="146"/>
    </location>
</feature>
<dbReference type="GO" id="GO:0030133">
    <property type="term" value="C:transport vesicle"/>
    <property type="evidence" value="ECO:0007669"/>
    <property type="project" value="InterPro"/>
</dbReference>
<organism evidence="3 4">
    <name type="scientific">Actinia tenebrosa</name>
    <name type="common">Australian red waratah sea anemone</name>
    <dbReference type="NCBI Taxonomy" id="6105"/>
    <lineage>
        <taxon>Eukaryota</taxon>
        <taxon>Metazoa</taxon>
        <taxon>Cnidaria</taxon>
        <taxon>Anthozoa</taxon>
        <taxon>Hexacorallia</taxon>
        <taxon>Actiniaria</taxon>
        <taxon>Actiniidae</taxon>
        <taxon>Actinia</taxon>
    </lineage>
</organism>
<dbReference type="InParanoid" id="A0A6P8I5R6"/>
<dbReference type="Proteomes" id="UP000515163">
    <property type="component" value="Unplaced"/>
</dbReference>
<keyword evidence="2" id="KW-0472">Membrane</keyword>
<evidence type="ECO:0000313" key="3">
    <source>
        <dbReference type="Proteomes" id="UP000515163"/>
    </source>
</evidence>
<dbReference type="AlphaFoldDB" id="A0A6P8I5R6"/>
<evidence type="ECO:0000256" key="1">
    <source>
        <dbReference type="SAM" id="MobiDB-lite"/>
    </source>
</evidence>
<evidence type="ECO:0000313" key="4">
    <source>
        <dbReference type="RefSeq" id="XP_031563283.1"/>
    </source>
</evidence>
<keyword evidence="3" id="KW-1185">Reference proteome</keyword>
<feature type="transmembrane region" description="Helical" evidence="2">
    <location>
        <begin position="172"/>
        <end position="198"/>
    </location>
</feature>
<proteinExistence type="predicted"/>
<dbReference type="InterPro" id="IPR024883">
    <property type="entry name" value="Neurensin"/>
</dbReference>
<feature type="compositionally biased region" description="Basic and acidic residues" evidence="1">
    <location>
        <begin position="15"/>
        <end position="31"/>
    </location>
</feature>
<dbReference type="KEGG" id="aten:116298852"/>
<dbReference type="GO" id="GO:0043005">
    <property type="term" value="C:neuron projection"/>
    <property type="evidence" value="ECO:0007669"/>
    <property type="project" value="TreeGrafter"/>
</dbReference>
<dbReference type="OrthoDB" id="5979667at2759"/>
<dbReference type="Pfam" id="PF14927">
    <property type="entry name" value="Neurensin"/>
    <property type="match status" value="1"/>
</dbReference>
<keyword evidence="2" id="KW-1133">Transmembrane helix</keyword>
<keyword evidence="2" id="KW-0812">Transmembrane</keyword>
<name>A0A6P8I5R6_ACTTE</name>
<sequence>MSKDQPNDRGNSNDLFRHGEEKVTKSAESLRDGQHIYPRLPSYSEVPSTHPSYLQYNHSNENYLPPWHNGSNVQDTGVPQGSRFGLIRGFHQQMYEQNQNSLQCCDCASFQVTKHGSKDAKCNWGVIFGLLLIILGVFALIMGFTLPQKSYTYSERQRLTPQEKEDIDNINFYIEIFILSGLTVLSLGGIVVSLGILYPACRRRGTPDEYNDSAFSYGSEVYVKEEKVGLSGMEGDQKTLVNFGFHKNVVPTDVTLRKVQPETEQTIPFQADSKLFK</sequence>
<dbReference type="PANTHER" id="PTHR14796">
    <property type="entry name" value="NEURENSIN 1-RELATED"/>
    <property type="match status" value="1"/>
</dbReference>
<dbReference type="GO" id="GO:0007399">
    <property type="term" value="P:nervous system development"/>
    <property type="evidence" value="ECO:0007669"/>
    <property type="project" value="TreeGrafter"/>
</dbReference>
<dbReference type="PANTHER" id="PTHR14796:SF3">
    <property type="entry name" value="NEURENSIN 1-LIKE-RELATED"/>
    <property type="match status" value="1"/>
</dbReference>
<dbReference type="RefSeq" id="XP_031563283.1">
    <property type="nucleotide sequence ID" value="XM_031707423.1"/>
</dbReference>
<accession>A0A6P8I5R6</accession>
<reference evidence="4" key="1">
    <citation type="submission" date="2025-08" db="UniProtKB">
        <authorList>
            <consortium name="RefSeq"/>
        </authorList>
    </citation>
    <scope>IDENTIFICATION</scope>
    <source>
        <tissue evidence="4">Tentacle</tissue>
    </source>
</reference>
<gene>
    <name evidence="4" type="primary">LOC116298852</name>
</gene>
<protein>
    <submittedName>
        <fullName evidence="4">Uncharacterized protein LOC116298852</fullName>
    </submittedName>
</protein>
<dbReference type="GeneID" id="116298852"/>